<dbReference type="GO" id="GO:0051321">
    <property type="term" value="P:meiotic cell cycle"/>
    <property type="evidence" value="ECO:0007669"/>
    <property type="project" value="TreeGrafter"/>
</dbReference>
<dbReference type="GO" id="GO:0000930">
    <property type="term" value="C:gamma-tubulin complex"/>
    <property type="evidence" value="ECO:0007669"/>
    <property type="project" value="TreeGrafter"/>
</dbReference>
<evidence type="ECO:0000256" key="1">
    <source>
        <dbReference type="ARBA" id="ARBA00004267"/>
    </source>
</evidence>
<evidence type="ECO:0000256" key="6">
    <source>
        <dbReference type="RuleBase" id="RU363050"/>
    </source>
</evidence>
<dbReference type="EMBL" id="NMUH01002505">
    <property type="protein sequence ID" value="MQM00371.1"/>
    <property type="molecule type" value="Genomic_DNA"/>
</dbReference>
<dbReference type="InterPro" id="IPR040457">
    <property type="entry name" value="GCP_C"/>
</dbReference>
<evidence type="ECO:0000313" key="8">
    <source>
        <dbReference type="EMBL" id="MQM00371.1"/>
    </source>
</evidence>
<dbReference type="Gene3D" id="1.20.120.1900">
    <property type="entry name" value="Gamma-tubulin complex, C-terminal domain"/>
    <property type="match status" value="1"/>
</dbReference>
<proteinExistence type="inferred from homology"/>
<dbReference type="GO" id="GO:0000278">
    <property type="term" value="P:mitotic cell cycle"/>
    <property type="evidence" value="ECO:0007669"/>
    <property type="project" value="TreeGrafter"/>
</dbReference>
<evidence type="ECO:0000256" key="5">
    <source>
        <dbReference type="ARBA" id="ARBA00023212"/>
    </source>
</evidence>
<name>A0A843W3T0_COLES</name>
<organism evidence="8 9">
    <name type="scientific">Colocasia esculenta</name>
    <name type="common">Wild taro</name>
    <name type="synonym">Arum esculentum</name>
    <dbReference type="NCBI Taxonomy" id="4460"/>
    <lineage>
        <taxon>Eukaryota</taxon>
        <taxon>Viridiplantae</taxon>
        <taxon>Streptophyta</taxon>
        <taxon>Embryophyta</taxon>
        <taxon>Tracheophyta</taxon>
        <taxon>Spermatophyta</taxon>
        <taxon>Magnoliopsida</taxon>
        <taxon>Liliopsida</taxon>
        <taxon>Araceae</taxon>
        <taxon>Aroideae</taxon>
        <taxon>Colocasieae</taxon>
        <taxon>Colocasia</taxon>
    </lineage>
</organism>
<sequence>MPSFGITMGATQRDFSILEVHSDGKLSTVLQGIGSELSLDGWDGIALEYSVDWPLQLFFSHEILSKYLRVFQYLIRLKRTQMELEKSWASVMQQDHIDFAKHRKDRKNCSISQQRRQCSRPMWRVREHMAFLIRNLQFYIQVRDVTSLFN</sequence>
<keyword evidence="3 6" id="KW-0963">Cytoplasm</keyword>
<evidence type="ECO:0000256" key="2">
    <source>
        <dbReference type="ARBA" id="ARBA00010337"/>
    </source>
</evidence>
<keyword evidence="4 6" id="KW-0493">Microtubule</keyword>
<dbReference type="AlphaFoldDB" id="A0A843W3T0"/>
<keyword evidence="9" id="KW-1185">Reference proteome</keyword>
<dbReference type="GO" id="GO:0051011">
    <property type="term" value="F:microtubule minus-end binding"/>
    <property type="evidence" value="ECO:0007669"/>
    <property type="project" value="TreeGrafter"/>
</dbReference>
<dbReference type="GO" id="GO:0007020">
    <property type="term" value="P:microtubule nucleation"/>
    <property type="evidence" value="ECO:0007669"/>
    <property type="project" value="InterPro"/>
</dbReference>
<dbReference type="InterPro" id="IPR007259">
    <property type="entry name" value="GCP"/>
</dbReference>
<evidence type="ECO:0000259" key="7">
    <source>
        <dbReference type="Pfam" id="PF04130"/>
    </source>
</evidence>
<evidence type="ECO:0000313" key="9">
    <source>
        <dbReference type="Proteomes" id="UP000652761"/>
    </source>
</evidence>
<comment type="caution">
    <text evidence="8">The sequence shown here is derived from an EMBL/GenBank/DDBJ whole genome shotgun (WGS) entry which is preliminary data.</text>
</comment>
<dbReference type="OrthoDB" id="78652at2759"/>
<dbReference type="Pfam" id="PF04130">
    <property type="entry name" value="GCP_C_terminal"/>
    <property type="match status" value="1"/>
</dbReference>
<protein>
    <recommendedName>
        <fullName evidence="6">Gamma-tubulin complex component</fullName>
    </recommendedName>
</protein>
<dbReference type="GO" id="GO:0005874">
    <property type="term" value="C:microtubule"/>
    <property type="evidence" value="ECO:0007669"/>
    <property type="project" value="UniProtKB-KW"/>
</dbReference>
<comment type="function">
    <text evidence="6">Component of the gamma-tubulin ring complex (gTuRC) which mediates microtubule nucleation.</text>
</comment>
<dbReference type="PANTHER" id="PTHR19302">
    <property type="entry name" value="GAMMA TUBULIN COMPLEX PROTEIN"/>
    <property type="match status" value="1"/>
</dbReference>
<dbReference type="GO" id="GO:0000922">
    <property type="term" value="C:spindle pole"/>
    <property type="evidence" value="ECO:0007669"/>
    <property type="project" value="InterPro"/>
</dbReference>
<dbReference type="Proteomes" id="UP000652761">
    <property type="component" value="Unassembled WGS sequence"/>
</dbReference>
<dbReference type="PANTHER" id="PTHR19302:SF27">
    <property type="entry name" value="GAMMA-TUBULIN COMPLEX COMPONENT 4"/>
    <property type="match status" value="1"/>
</dbReference>
<accession>A0A843W3T0</accession>
<dbReference type="GO" id="GO:0043015">
    <property type="term" value="F:gamma-tubulin binding"/>
    <property type="evidence" value="ECO:0007669"/>
    <property type="project" value="InterPro"/>
</dbReference>
<dbReference type="GO" id="GO:0031122">
    <property type="term" value="P:cytoplasmic microtubule organization"/>
    <property type="evidence" value="ECO:0007669"/>
    <property type="project" value="TreeGrafter"/>
</dbReference>
<reference evidence="8" key="1">
    <citation type="submission" date="2017-07" db="EMBL/GenBank/DDBJ databases">
        <title>Taro Niue Genome Assembly and Annotation.</title>
        <authorList>
            <person name="Atibalentja N."/>
            <person name="Keating K."/>
            <person name="Fields C.J."/>
        </authorList>
    </citation>
    <scope>NUCLEOTIDE SEQUENCE</scope>
    <source>
        <strain evidence="8">Niue_2</strain>
        <tissue evidence="8">Leaf</tissue>
    </source>
</reference>
<comment type="similarity">
    <text evidence="2 6">Belongs to the TUBGCP family.</text>
</comment>
<gene>
    <name evidence="8" type="ORF">Taro_033103</name>
</gene>
<keyword evidence="5 6" id="KW-0206">Cytoskeleton</keyword>
<feature type="domain" description="Gamma tubulin complex component C-terminal" evidence="7">
    <location>
        <begin position="30"/>
        <end position="143"/>
    </location>
</feature>
<evidence type="ECO:0000256" key="3">
    <source>
        <dbReference type="ARBA" id="ARBA00022490"/>
    </source>
</evidence>
<dbReference type="InterPro" id="IPR042241">
    <property type="entry name" value="GCP_C_sf"/>
</dbReference>
<dbReference type="GO" id="GO:0051225">
    <property type="term" value="P:spindle assembly"/>
    <property type="evidence" value="ECO:0007669"/>
    <property type="project" value="TreeGrafter"/>
</dbReference>
<evidence type="ECO:0000256" key="4">
    <source>
        <dbReference type="ARBA" id="ARBA00022701"/>
    </source>
</evidence>
<comment type="subcellular location">
    <subcellularLocation>
        <location evidence="1 6">Cytoplasm</location>
        <location evidence="1 6">Cytoskeleton</location>
        <location evidence="1 6">Microtubule organizing center</location>
    </subcellularLocation>
</comment>